<evidence type="ECO:0000256" key="1">
    <source>
        <dbReference type="SAM" id="MobiDB-lite"/>
    </source>
</evidence>
<feature type="compositionally biased region" description="Low complexity" evidence="1">
    <location>
        <begin position="389"/>
        <end position="424"/>
    </location>
</feature>
<feature type="compositionally biased region" description="Polar residues" evidence="1">
    <location>
        <begin position="192"/>
        <end position="206"/>
    </location>
</feature>
<gene>
    <name evidence="2" type="ORF">PG994_006902</name>
</gene>
<evidence type="ECO:0008006" key="4">
    <source>
        <dbReference type="Google" id="ProtNLM"/>
    </source>
</evidence>
<feature type="compositionally biased region" description="Low complexity" evidence="1">
    <location>
        <begin position="293"/>
        <end position="308"/>
    </location>
</feature>
<accession>A0ABR1VGC5</accession>
<feature type="compositionally biased region" description="Basic and acidic residues" evidence="1">
    <location>
        <begin position="139"/>
        <end position="151"/>
    </location>
</feature>
<comment type="caution">
    <text evidence="2">The sequence shown here is derived from an EMBL/GenBank/DDBJ whole genome shotgun (WGS) entry which is preliminary data.</text>
</comment>
<dbReference type="EMBL" id="JAQQWL010000006">
    <property type="protein sequence ID" value="KAK8070286.1"/>
    <property type="molecule type" value="Genomic_DNA"/>
</dbReference>
<feature type="compositionally biased region" description="Basic and acidic residues" evidence="1">
    <location>
        <begin position="223"/>
        <end position="237"/>
    </location>
</feature>
<protein>
    <recommendedName>
        <fullName evidence="4">Nuclear protein MDM1</fullName>
    </recommendedName>
</protein>
<feature type="region of interest" description="Disordered" evidence="1">
    <location>
        <begin position="113"/>
        <end position="457"/>
    </location>
</feature>
<feature type="compositionally biased region" description="Polar residues" evidence="1">
    <location>
        <begin position="339"/>
        <end position="350"/>
    </location>
</feature>
<dbReference type="GeneID" id="92091374"/>
<reference evidence="2 3" key="1">
    <citation type="submission" date="2023-01" db="EMBL/GenBank/DDBJ databases">
        <title>Analysis of 21 Apiospora genomes using comparative genomics revels a genus with tremendous synthesis potential of carbohydrate active enzymes and secondary metabolites.</title>
        <authorList>
            <person name="Sorensen T."/>
        </authorList>
    </citation>
    <scope>NUCLEOTIDE SEQUENCE [LARGE SCALE GENOMIC DNA]</scope>
    <source>
        <strain evidence="2 3">CBS 135458</strain>
    </source>
</reference>
<evidence type="ECO:0000313" key="2">
    <source>
        <dbReference type="EMBL" id="KAK8070286.1"/>
    </source>
</evidence>
<feature type="compositionally biased region" description="Polar residues" evidence="1">
    <location>
        <begin position="309"/>
        <end position="332"/>
    </location>
</feature>
<feature type="compositionally biased region" description="Basic and acidic residues" evidence="1">
    <location>
        <begin position="113"/>
        <end position="124"/>
    </location>
</feature>
<organism evidence="2 3">
    <name type="scientific">Apiospora phragmitis</name>
    <dbReference type="NCBI Taxonomy" id="2905665"/>
    <lineage>
        <taxon>Eukaryota</taxon>
        <taxon>Fungi</taxon>
        <taxon>Dikarya</taxon>
        <taxon>Ascomycota</taxon>
        <taxon>Pezizomycotina</taxon>
        <taxon>Sordariomycetes</taxon>
        <taxon>Xylariomycetidae</taxon>
        <taxon>Amphisphaeriales</taxon>
        <taxon>Apiosporaceae</taxon>
        <taxon>Apiospora</taxon>
    </lineage>
</organism>
<feature type="compositionally biased region" description="Polar residues" evidence="1">
    <location>
        <begin position="376"/>
        <end position="388"/>
    </location>
</feature>
<feature type="compositionally biased region" description="Polar residues" evidence="1">
    <location>
        <begin position="152"/>
        <end position="170"/>
    </location>
</feature>
<evidence type="ECO:0000313" key="3">
    <source>
        <dbReference type="Proteomes" id="UP001480595"/>
    </source>
</evidence>
<name>A0ABR1VGC5_9PEZI</name>
<dbReference type="RefSeq" id="XP_066717580.1">
    <property type="nucleotide sequence ID" value="XM_066858311.1"/>
</dbReference>
<proteinExistence type="predicted"/>
<keyword evidence="3" id="KW-1185">Reference proteome</keyword>
<dbReference type="Proteomes" id="UP001480595">
    <property type="component" value="Unassembled WGS sequence"/>
</dbReference>
<sequence>MKRAKFLKNSASDRTTKTALCPSFFHRLAFFKRQPKGEQFDYRERWPTVTTLVEQRSELGFFNKDQKQPPNNKPAKVKALETASVPLRWLHHRLESVQDHLDHSIEIAEARALKRASLPEKPTKPGESNHPYDTGVETHTSREYATEDRVGESTSTGTVLKFETNITSKASPPPSSLNKWRIPFTGHGRQPTAESQRPASEQSNAGTDEEITAGLVPQSQWKSTKDRRPSKYPDRKKSLAVGTSVPRPSSGGGKKAGISHATVTSKPSPEPSLKQHRKHAHPRRESVDSRGRPTSSKMSSSTKTLTPSQSSEPTAAAPQQTARRLSISSQLAQAVGLLSPQSHSRTTSANRGMEHAQSPTQEQPQKKRGGRKPSAASRTPAGSNSAKNTPQDQQDDPMGGAAAAAFAVTAATPTSSADASPNSAKSPKSGAFRHLLDVVKGGVPPSRAVSPLSMNGD</sequence>